<dbReference type="PANTHER" id="PTHR48047:SF51">
    <property type="entry name" value="GLYCOSYLTRANSFERASE"/>
    <property type="match status" value="1"/>
</dbReference>
<evidence type="ECO:0000256" key="2">
    <source>
        <dbReference type="ARBA" id="ARBA00009995"/>
    </source>
</evidence>
<keyword evidence="4" id="KW-0328">Glycosyltransferase</keyword>
<dbReference type="Gene3D" id="3.40.50.2000">
    <property type="entry name" value="Glycogen Phosphorylase B"/>
    <property type="match status" value="6"/>
</dbReference>
<organism evidence="7 8">
    <name type="scientific">Turnera subulata</name>
    <dbReference type="NCBI Taxonomy" id="218843"/>
    <lineage>
        <taxon>Eukaryota</taxon>
        <taxon>Viridiplantae</taxon>
        <taxon>Streptophyta</taxon>
        <taxon>Embryophyta</taxon>
        <taxon>Tracheophyta</taxon>
        <taxon>Spermatophyta</taxon>
        <taxon>Magnoliopsida</taxon>
        <taxon>eudicotyledons</taxon>
        <taxon>Gunneridae</taxon>
        <taxon>Pentapetalae</taxon>
        <taxon>rosids</taxon>
        <taxon>fabids</taxon>
        <taxon>Malpighiales</taxon>
        <taxon>Passifloraceae</taxon>
        <taxon>Turnera</taxon>
    </lineage>
</organism>
<dbReference type="GO" id="GO:0047213">
    <property type="term" value="F:anthocyanidin 3-O-glucosyltransferase activity"/>
    <property type="evidence" value="ECO:0007669"/>
    <property type="project" value="UniProtKB-EC"/>
</dbReference>
<dbReference type="InterPro" id="IPR035595">
    <property type="entry name" value="UDP_glycos_trans_CS"/>
</dbReference>
<keyword evidence="8" id="KW-1185">Reference proteome</keyword>
<dbReference type="FunFam" id="3.40.50.2000:FF:000107">
    <property type="entry name" value="Glycosyltransferase"/>
    <property type="match status" value="3"/>
</dbReference>
<dbReference type="OrthoDB" id="5835829at2759"/>
<evidence type="ECO:0000256" key="5">
    <source>
        <dbReference type="ARBA" id="ARBA00022679"/>
    </source>
</evidence>
<dbReference type="PANTHER" id="PTHR48047">
    <property type="entry name" value="GLYCOSYLTRANSFERASE"/>
    <property type="match status" value="1"/>
</dbReference>
<dbReference type="SUPFAM" id="SSF53756">
    <property type="entry name" value="UDP-Glycosyltransferase/glycogen phosphorylase"/>
    <property type="match status" value="3"/>
</dbReference>
<dbReference type="Pfam" id="PF00201">
    <property type="entry name" value="UDPGT"/>
    <property type="match status" value="3"/>
</dbReference>
<comment type="caution">
    <text evidence="7">The sequence shown here is derived from an EMBL/GenBank/DDBJ whole genome shotgun (WGS) entry which is preliminary data.</text>
</comment>
<sequence>MVLFPFMSKGHTIPFLQLARLLLRRSIAVTFFTTPANSPFIAQSLANTTASIIDIPFPKNIPEIPPEVESTDKLPSMSLFPQFGLATKHMQPDFEKALEVLPRINFMVSDGFLWWTLESANKFGFPRLVFDGMNVYSHCLYHAVGECGFLFGPESDSELITVPQFPWIKVTKNDFQPCVVRHQEDPLFEYFIASVKTAASNSYGVIFNSFDDLESTLANYMHMGSKNNAWLVGPLCLADPLRIEHEPHEKSNWIQWLDEKLHQGSATELSPEQLHEIAIGLEESGVNFLWVTRAKGSNLGDGFEERVKERGIVVREWVNQREILMHPSVQGFLSHSGWNSVLESICAGVPILAWPMMAEQPLNARMIVEEIKIGLRVETCDGSVRGFVKWEGLKKTVKELMEGEQGDVVRENVKHFAEMAKKAMEEENGSSWRTLDILIDQICRMDAKSRGSQYHAVLFPFMSKGHTIPLLRLAHLLLRRGIAVTFFTTLANRPFIAKFLANTTASIVDIPFPKNVTEIPPEVESTDKLPSMSLFPQFALATKHMQPDFERALEVLPRVNFMVSDGFLWWTLESANKLGFPRLVYYGMNAYSLSLTIAVGAGRLLFGPESDDDLITVPQFPLIKVTRNDFGPTFRVPEPKGSLSEFVTGCIIAASDSYGVIFDGFYELEPTFADYWKMENGNGSWFVGPLCLVEPLTVEHAPHKKPTCIQWLDQKLEQGSPVLYVAFGSQAEITPEQLHEITIGLEKSEVNFLWVTRAKESELGDEFEERVKERGVVVREWVNQREILMHQGFLSHCGWNSVLESICAGVPILAWPMMAEQPLNTRMIVEEIKIGLRVETCNGSVRGFVKWEGLRKTVKELTEGELGKMVRKNVEDYAQMAKNAMEEGGSSWQALDILYHAVLFPFMSKGHIIPSLRLAHLLLRRGISITFFTTPANRSFIAKSLANTTASIIDIPFPKNIPEIPPEVESTDKLPSMSLFPQFALATKHMQADFEKALEMLPRVNFLVSDGFLWWTLESANKFGFPRLVFYGMNAYSLSLTIAVGASRLLFGPESDDQLITVPQFPWIKVTRNDFGPNFRVPEPKGSLPEFVTACRIATSNSYGMIFDGFYELEPTFADYWKMENGNGSWFVGPLCLVEPLTVEHAPHKKPTCIQWLDQKLEQGRPVLYVAFGSQAEIRPEQLHEITIGLEKSEVNFLWVTRAKESELGDEFEERVKERGIVVREWVNQREILMHPSIQGFLSHCGWNSVLESVSAGVPILCWPMMAEQHLNTRMIVEEIKIGLRVETCNGSVTGFVRWEGLRKMVKELMEGELGKMVRKNVKYYAQMAKKAIEKETGSSWRALDNMVGEICGSKM</sequence>
<evidence type="ECO:0000256" key="1">
    <source>
        <dbReference type="ARBA" id="ARBA00004935"/>
    </source>
</evidence>
<evidence type="ECO:0000256" key="3">
    <source>
        <dbReference type="ARBA" id="ARBA00012585"/>
    </source>
</evidence>
<comment type="similarity">
    <text evidence="2">Belongs to the UDP-glycosyltransferase family.</text>
</comment>
<protein>
    <recommendedName>
        <fullName evidence="3">anthocyanidin 3-O-glucosyltransferase</fullName>
        <ecNumber evidence="3">2.4.1.115</ecNumber>
    </recommendedName>
</protein>
<dbReference type="PROSITE" id="PS00375">
    <property type="entry name" value="UDPGT"/>
    <property type="match status" value="2"/>
</dbReference>
<dbReference type="EMBL" id="JAKUCV010000191">
    <property type="protein sequence ID" value="KAJ4850899.1"/>
    <property type="molecule type" value="Genomic_DNA"/>
</dbReference>
<reference evidence="7" key="2">
    <citation type="journal article" date="2023" name="Plants (Basel)">
        <title>Annotation of the Turnera subulata (Passifloraceae) Draft Genome Reveals the S-Locus Evolved after the Divergence of Turneroideae from Passifloroideae in a Stepwise Manner.</title>
        <authorList>
            <person name="Henning P.M."/>
            <person name="Roalson E.H."/>
            <person name="Mir W."/>
            <person name="McCubbin A.G."/>
            <person name="Shore J.S."/>
        </authorList>
    </citation>
    <scope>NUCLEOTIDE SEQUENCE</scope>
    <source>
        <strain evidence="7">F60SS</strain>
    </source>
</reference>
<dbReference type="InterPro" id="IPR002213">
    <property type="entry name" value="UDP_glucos_trans"/>
</dbReference>
<evidence type="ECO:0000256" key="6">
    <source>
        <dbReference type="ARBA" id="ARBA00047606"/>
    </source>
</evidence>
<accession>A0A9Q0GLU6</accession>
<keyword evidence="5" id="KW-0808">Transferase</keyword>
<proteinExistence type="inferred from homology"/>
<dbReference type="Proteomes" id="UP001141552">
    <property type="component" value="Unassembled WGS sequence"/>
</dbReference>
<comment type="pathway">
    <text evidence="1">Pigment biosynthesis; anthocyanin biosynthesis.</text>
</comment>
<name>A0A9Q0GLU6_9ROSI</name>
<gene>
    <name evidence="7" type="ORF">Tsubulata_035644</name>
</gene>
<evidence type="ECO:0000256" key="4">
    <source>
        <dbReference type="ARBA" id="ARBA00022676"/>
    </source>
</evidence>
<dbReference type="EC" id="2.4.1.115" evidence="3"/>
<evidence type="ECO:0000313" key="8">
    <source>
        <dbReference type="Proteomes" id="UP001141552"/>
    </source>
</evidence>
<evidence type="ECO:0000313" key="7">
    <source>
        <dbReference type="EMBL" id="KAJ4850899.1"/>
    </source>
</evidence>
<comment type="catalytic activity">
    <reaction evidence="6">
        <text>an anthocyanidin + UDP-alpha-D-glucose + H(+) = an anthocyanidin 3-O-beta-D-glucoside + UDP</text>
        <dbReference type="Rhea" id="RHEA:20093"/>
        <dbReference type="ChEBI" id="CHEBI:15378"/>
        <dbReference type="ChEBI" id="CHEBI:16307"/>
        <dbReference type="ChEBI" id="CHEBI:58223"/>
        <dbReference type="ChEBI" id="CHEBI:58885"/>
        <dbReference type="ChEBI" id="CHEBI:143576"/>
        <dbReference type="EC" id="2.4.1.115"/>
    </reaction>
</comment>
<dbReference type="CDD" id="cd03784">
    <property type="entry name" value="GT1_Gtf-like"/>
    <property type="match status" value="3"/>
</dbReference>
<reference evidence="7" key="1">
    <citation type="submission" date="2022-02" db="EMBL/GenBank/DDBJ databases">
        <authorList>
            <person name="Henning P.M."/>
            <person name="McCubbin A.G."/>
            <person name="Shore J.S."/>
        </authorList>
    </citation>
    <scope>NUCLEOTIDE SEQUENCE</scope>
    <source>
        <strain evidence="7">F60SS</strain>
        <tissue evidence="7">Leaves</tissue>
    </source>
</reference>